<proteinExistence type="predicted"/>
<dbReference type="InterPro" id="IPR003141">
    <property type="entry name" value="Pol/His_phosphatase_N"/>
</dbReference>
<dbReference type="SMART" id="SM00481">
    <property type="entry name" value="POLIIIAc"/>
    <property type="match status" value="1"/>
</dbReference>
<reference evidence="2" key="1">
    <citation type="submission" date="2020-10" db="EMBL/GenBank/DDBJ databases">
        <title>Ca. Dormibacterota MAGs.</title>
        <authorList>
            <person name="Montgomery K."/>
        </authorList>
    </citation>
    <scope>NUCLEOTIDE SEQUENCE [LARGE SCALE GENOMIC DNA]</scope>
    <source>
        <strain evidence="2">SC8812_S17_10</strain>
    </source>
</reference>
<dbReference type="EMBL" id="JAEKNR010000150">
    <property type="protein sequence ID" value="MBJ7599384.1"/>
    <property type="molecule type" value="Genomic_DNA"/>
</dbReference>
<dbReference type="InterPro" id="IPR004013">
    <property type="entry name" value="PHP_dom"/>
</dbReference>
<protein>
    <submittedName>
        <fullName evidence="2">PHP domain-containing protein</fullName>
    </submittedName>
</protein>
<dbReference type="Pfam" id="PF02811">
    <property type="entry name" value="PHP"/>
    <property type="match status" value="1"/>
</dbReference>
<dbReference type="PANTHER" id="PTHR42924">
    <property type="entry name" value="EXONUCLEASE"/>
    <property type="match status" value="1"/>
</dbReference>
<feature type="domain" description="Polymerase/histidinol phosphatase N-terminal" evidence="1">
    <location>
        <begin position="4"/>
        <end position="67"/>
    </location>
</feature>
<sequence length="208" mass="23013">MARVDLHVHSSASFDCSVPPAEVARRFRSYGMSPVFLTDHDSLEGARELRRQGLLSIVTGQEVTTSDGDVIGLFLEEPVEPGLSAEQTVERIKDQGGLVYVPHPFDRRRRALEVGALERLRARIDIVEIFNGRSTADSNRKAEDVCQAIGAVPGAGSDAHSLRELGRVYVELEDFQGPSDFLAKLEAARIVRDPPRWRLRLEGLAIAR</sequence>
<dbReference type="SUPFAM" id="SSF89550">
    <property type="entry name" value="PHP domain-like"/>
    <property type="match status" value="1"/>
</dbReference>
<name>A0A934K5R6_9BACT</name>
<dbReference type="RefSeq" id="WP_338202876.1">
    <property type="nucleotide sequence ID" value="NZ_JAEKNR010000150.1"/>
</dbReference>
<evidence type="ECO:0000259" key="1">
    <source>
        <dbReference type="SMART" id="SM00481"/>
    </source>
</evidence>
<evidence type="ECO:0000313" key="3">
    <source>
        <dbReference type="Proteomes" id="UP000612893"/>
    </source>
</evidence>
<comment type="caution">
    <text evidence="2">The sequence shown here is derived from an EMBL/GenBank/DDBJ whole genome shotgun (WGS) entry which is preliminary data.</text>
</comment>
<dbReference type="PANTHER" id="PTHR42924:SF3">
    <property type="entry name" value="POLYMERASE_HISTIDINOL PHOSPHATASE N-TERMINAL DOMAIN-CONTAINING PROTEIN"/>
    <property type="match status" value="1"/>
</dbReference>
<gene>
    <name evidence="2" type="ORF">JF922_15070</name>
</gene>
<dbReference type="Gene3D" id="3.20.20.140">
    <property type="entry name" value="Metal-dependent hydrolases"/>
    <property type="match status" value="1"/>
</dbReference>
<dbReference type="AlphaFoldDB" id="A0A934K5R6"/>
<evidence type="ECO:0000313" key="2">
    <source>
        <dbReference type="EMBL" id="MBJ7599384.1"/>
    </source>
</evidence>
<keyword evidence="3" id="KW-1185">Reference proteome</keyword>
<dbReference type="InterPro" id="IPR016195">
    <property type="entry name" value="Pol/histidinol_Pase-like"/>
</dbReference>
<dbReference type="Pfam" id="PF13263">
    <property type="entry name" value="PHP_C"/>
    <property type="match status" value="1"/>
</dbReference>
<dbReference type="CDD" id="cd07432">
    <property type="entry name" value="PHP_HisPPase"/>
    <property type="match status" value="1"/>
</dbReference>
<accession>A0A934K5R6</accession>
<dbReference type="Proteomes" id="UP000612893">
    <property type="component" value="Unassembled WGS sequence"/>
</dbReference>
<dbReference type="InterPro" id="IPR052018">
    <property type="entry name" value="PHP_domain"/>
</dbReference>
<organism evidence="2 3">
    <name type="scientific">Candidatus Nephthysia bennettiae</name>
    <dbReference type="NCBI Taxonomy" id="3127016"/>
    <lineage>
        <taxon>Bacteria</taxon>
        <taxon>Bacillati</taxon>
        <taxon>Candidatus Dormiibacterota</taxon>
        <taxon>Candidatus Dormibacteria</taxon>
        <taxon>Candidatus Dormibacterales</taxon>
        <taxon>Candidatus Dormibacteraceae</taxon>
        <taxon>Candidatus Nephthysia</taxon>
    </lineage>
</organism>